<dbReference type="Proteomes" id="UP001178507">
    <property type="component" value="Unassembled WGS sequence"/>
</dbReference>
<keyword evidence="4" id="KW-1185">Reference proteome</keyword>
<feature type="transmembrane region" description="Helical" evidence="2">
    <location>
        <begin position="272"/>
        <end position="293"/>
    </location>
</feature>
<evidence type="ECO:0000313" key="4">
    <source>
        <dbReference type="Proteomes" id="UP001178507"/>
    </source>
</evidence>
<feature type="compositionally biased region" description="Polar residues" evidence="1">
    <location>
        <begin position="1"/>
        <end position="19"/>
    </location>
</feature>
<feature type="transmembrane region" description="Helical" evidence="2">
    <location>
        <begin position="40"/>
        <end position="62"/>
    </location>
</feature>
<gene>
    <name evidence="3" type="ORF">EVOR1521_LOCUS2660</name>
</gene>
<accession>A0AA36HP04</accession>
<proteinExistence type="predicted"/>
<evidence type="ECO:0000313" key="3">
    <source>
        <dbReference type="EMBL" id="CAJ1372627.1"/>
    </source>
</evidence>
<sequence>MYLNSVSCESCDSKTGSESCDSKANPASESGRRPRCSAPCLYTACAALILMQVFLICAAFGLEEDSDSMTRSIFFGYQTLAACHATLCLVLYYRWRSIDTAASLIIFELQVFIMTGWSYWLLGAFHQLTILRDLPKTAQTVAVTLHRVNCAFLEFNFTYLLQQRLSLLERGFGTEMGVSTIRRIRGVALTLQLTIDLFRAYCQVLSPLVIQLAAALYHLVAGVGVLCTLVTSLRAFLRVSRCLKEVPTPEKSFARLEKEWSLQVFSRMVKSMLVSCTISSLSHLLCIPAVFLVHGAARALLVPGYHFADIAAELGGLIFIVGILKPQLPQIGPQARAMRSPGSSKVLENDDTWNRKVEELARRRMDLGSLLDFYCSLGPNGDVMPDFDPSRSTTAEVVRKAVIPLSRVGHGGWSYSDVLDAAGRDCKDQMPECMVTHTWQCLFVHLLAAICADALGLEEYQALTQQLIEDPQGLRESLEAKGLLQKSYWICCFCINQHASICGRGSPGCTCSEPKILNDQPAECEVNKFDTLMLWLQLHKPHFRQLVAADIDFGVFERAWCVAELVAAHDADIPQSIVLHSTQPFDLEEQDFSVYWRLANLSVANSLATRPEDKEMILAKISSVPDFDAELQLLIFGNQGLLKQKLIGFDYLVPAARAARRLCSFSSHEQSSNV</sequence>
<evidence type="ECO:0000256" key="2">
    <source>
        <dbReference type="SAM" id="Phobius"/>
    </source>
</evidence>
<feature type="transmembrane region" description="Helical" evidence="2">
    <location>
        <begin position="100"/>
        <end position="122"/>
    </location>
</feature>
<organism evidence="3 4">
    <name type="scientific">Effrenium voratum</name>
    <dbReference type="NCBI Taxonomy" id="2562239"/>
    <lineage>
        <taxon>Eukaryota</taxon>
        <taxon>Sar</taxon>
        <taxon>Alveolata</taxon>
        <taxon>Dinophyceae</taxon>
        <taxon>Suessiales</taxon>
        <taxon>Symbiodiniaceae</taxon>
        <taxon>Effrenium</taxon>
    </lineage>
</organism>
<reference evidence="3" key="1">
    <citation type="submission" date="2023-08" db="EMBL/GenBank/DDBJ databases">
        <authorList>
            <person name="Chen Y."/>
            <person name="Shah S."/>
            <person name="Dougan E. K."/>
            <person name="Thang M."/>
            <person name="Chan C."/>
        </authorList>
    </citation>
    <scope>NUCLEOTIDE SEQUENCE</scope>
</reference>
<name>A0AA36HP04_9DINO</name>
<protein>
    <submittedName>
        <fullName evidence="3">Uncharacterized protein</fullName>
    </submittedName>
</protein>
<keyword evidence="2" id="KW-1133">Transmembrane helix</keyword>
<evidence type="ECO:0000256" key="1">
    <source>
        <dbReference type="SAM" id="MobiDB-lite"/>
    </source>
</evidence>
<keyword evidence="2" id="KW-0812">Transmembrane</keyword>
<dbReference type="AlphaFoldDB" id="A0AA36HP04"/>
<dbReference type="EMBL" id="CAUJNA010000147">
    <property type="protein sequence ID" value="CAJ1372627.1"/>
    <property type="molecule type" value="Genomic_DNA"/>
</dbReference>
<keyword evidence="2" id="KW-0472">Membrane</keyword>
<feature type="transmembrane region" description="Helical" evidence="2">
    <location>
        <begin position="74"/>
        <end position="93"/>
    </location>
</feature>
<feature type="region of interest" description="Disordered" evidence="1">
    <location>
        <begin position="1"/>
        <end position="35"/>
    </location>
</feature>
<comment type="caution">
    <text evidence="3">The sequence shown here is derived from an EMBL/GenBank/DDBJ whole genome shotgun (WGS) entry which is preliminary data.</text>
</comment>
<feature type="transmembrane region" description="Helical" evidence="2">
    <location>
        <begin position="215"/>
        <end position="237"/>
    </location>
</feature>